<dbReference type="AlphaFoldDB" id="A0A844ZJQ4"/>
<name>A0A844ZJQ4_9SPHN</name>
<dbReference type="GO" id="GO:0006535">
    <property type="term" value="P:cysteine biosynthetic process from serine"/>
    <property type="evidence" value="ECO:0007669"/>
    <property type="project" value="TreeGrafter"/>
</dbReference>
<dbReference type="FunFam" id="3.40.640.10:FF:000035">
    <property type="entry name" value="O-succinylhomoserine sulfhydrylase"/>
    <property type="match status" value="1"/>
</dbReference>
<comment type="similarity">
    <text evidence="2 6">Belongs to the trans-sulfuration enzymes family.</text>
</comment>
<keyword evidence="4 5" id="KW-0663">Pyridoxal phosphate</keyword>
<dbReference type="InterPro" id="IPR054542">
    <property type="entry name" value="Cys_met_metab_PP"/>
</dbReference>
<dbReference type="GO" id="GO:0030170">
    <property type="term" value="F:pyridoxal phosphate binding"/>
    <property type="evidence" value="ECO:0007669"/>
    <property type="project" value="InterPro"/>
</dbReference>
<dbReference type="Gene3D" id="3.90.1150.10">
    <property type="entry name" value="Aspartate Aminotransferase, domain 1"/>
    <property type="match status" value="1"/>
</dbReference>
<dbReference type="InterPro" id="IPR000277">
    <property type="entry name" value="Cys/Met-Metab_PyrdxlP-dep_enz"/>
</dbReference>
<dbReference type="InterPro" id="IPR015421">
    <property type="entry name" value="PyrdxlP-dep_Trfase_major"/>
</dbReference>
<dbReference type="SUPFAM" id="SSF53383">
    <property type="entry name" value="PLP-dependent transferases"/>
    <property type="match status" value="1"/>
</dbReference>
<evidence type="ECO:0000256" key="4">
    <source>
        <dbReference type="ARBA" id="ARBA00022898"/>
    </source>
</evidence>
<evidence type="ECO:0000256" key="3">
    <source>
        <dbReference type="ARBA" id="ARBA00022679"/>
    </source>
</evidence>
<dbReference type="PANTHER" id="PTHR43797">
    <property type="entry name" value="HOMOCYSTEINE/CYSTEINE SYNTHASE"/>
    <property type="match status" value="1"/>
</dbReference>
<dbReference type="NCBIfam" id="TIGR01326">
    <property type="entry name" value="OAH_OAS_sulfhy"/>
    <property type="match status" value="1"/>
</dbReference>
<evidence type="ECO:0000256" key="2">
    <source>
        <dbReference type="ARBA" id="ARBA00009077"/>
    </source>
</evidence>
<reference evidence="7 8" key="1">
    <citation type="submission" date="2019-12" db="EMBL/GenBank/DDBJ databases">
        <title>Genomic-based taxomic classification of the family Erythrobacteraceae.</title>
        <authorList>
            <person name="Xu L."/>
        </authorList>
    </citation>
    <scope>NUCLEOTIDE SEQUENCE [LARGE SCALE GENOMIC DNA]</scope>
    <source>
        <strain evidence="7 8">JCM 16339</strain>
    </source>
</reference>
<dbReference type="InterPro" id="IPR015424">
    <property type="entry name" value="PyrdxlP-dep_Trfase"/>
</dbReference>
<dbReference type="EMBL" id="WTYY01000002">
    <property type="protein sequence ID" value="MXO88025.1"/>
    <property type="molecule type" value="Genomic_DNA"/>
</dbReference>
<evidence type="ECO:0000256" key="1">
    <source>
        <dbReference type="ARBA" id="ARBA00001933"/>
    </source>
</evidence>
<dbReference type="Proteomes" id="UP000435243">
    <property type="component" value="Unassembled WGS sequence"/>
</dbReference>
<evidence type="ECO:0000256" key="6">
    <source>
        <dbReference type="RuleBase" id="RU362118"/>
    </source>
</evidence>
<dbReference type="Gene3D" id="3.40.640.10">
    <property type="entry name" value="Type I PLP-dependent aspartate aminotransferase-like (Major domain)"/>
    <property type="match status" value="1"/>
</dbReference>
<gene>
    <name evidence="7" type="ORF">GRI32_04650</name>
</gene>
<dbReference type="GO" id="GO:0004124">
    <property type="term" value="F:cysteine synthase activity"/>
    <property type="evidence" value="ECO:0007669"/>
    <property type="project" value="TreeGrafter"/>
</dbReference>
<dbReference type="CDD" id="cd00614">
    <property type="entry name" value="CGS_like"/>
    <property type="match status" value="1"/>
</dbReference>
<comment type="cofactor">
    <cofactor evidence="1 6">
        <name>pyridoxal 5'-phosphate</name>
        <dbReference type="ChEBI" id="CHEBI:597326"/>
    </cofactor>
</comment>
<dbReference type="InterPro" id="IPR006235">
    <property type="entry name" value="OAc-hSer/O-AcSer_sulfhydrylase"/>
</dbReference>
<evidence type="ECO:0000256" key="5">
    <source>
        <dbReference type="PIRSR" id="PIRSR001434-2"/>
    </source>
</evidence>
<dbReference type="GO" id="GO:0005737">
    <property type="term" value="C:cytoplasm"/>
    <property type="evidence" value="ECO:0007669"/>
    <property type="project" value="TreeGrafter"/>
</dbReference>
<dbReference type="GO" id="GO:0071269">
    <property type="term" value="P:L-homocysteine biosynthetic process"/>
    <property type="evidence" value="ECO:0007669"/>
    <property type="project" value="TreeGrafter"/>
</dbReference>
<comment type="caution">
    <text evidence="7">The sequence shown here is derived from an EMBL/GenBank/DDBJ whole genome shotgun (WGS) entry which is preliminary data.</text>
</comment>
<dbReference type="GO" id="GO:0019346">
    <property type="term" value="P:transsulfuration"/>
    <property type="evidence" value="ECO:0007669"/>
    <property type="project" value="InterPro"/>
</dbReference>
<dbReference type="RefSeq" id="WP_160589958.1">
    <property type="nucleotide sequence ID" value="NZ_BAAAFP010000002.1"/>
</dbReference>
<dbReference type="GO" id="GO:0003961">
    <property type="term" value="F:O-acetylhomoserine aminocarboxypropyltransferase activity"/>
    <property type="evidence" value="ECO:0007669"/>
    <property type="project" value="UniProtKB-EC"/>
</dbReference>
<proteinExistence type="inferred from homology"/>
<dbReference type="PROSITE" id="PS00868">
    <property type="entry name" value="CYS_MET_METAB_PP"/>
    <property type="match status" value="1"/>
</dbReference>
<feature type="modified residue" description="N6-(pyridoxal phosphate)lysine" evidence="5">
    <location>
        <position position="207"/>
    </location>
</feature>
<evidence type="ECO:0000313" key="7">
    <source>
        <dbReference type="EMBL" id="MXO88025.1"/>
    </source>
</evidence>
<dbReference type="PIRSF" id="PIRSF001434">
    <property type="entry name" value="CGS"/>
    <property type="match status" value="1"/>
</dbReference>
<protein>
    <submittedName>
        <fullName evidence="7">O-acetylhomoserine aminocarboxypropyltransferase</fullName>
        <ecNumber evidence="7">2.5.1.49</ecNumber>
    </submittedName>
</protein>
<keyword evidence="3 7" id="KW-0808">Transferase</keyword>
<dbReference type="Pfam" id="PF01053">
    <property type="entry name" value="Cys_Met_Meta_PP"/>
    <property type="match status" value="1"/>
</dbReference>
<accession>A0A844ZJQ4</accession>
<dbReference type="NCBIfam" id="NF004650">
    <property type="entry name" value="PRK05994.1"/>
    <property type="match status" value="1"/>
</dbReference>
<dbReference type="EC" id="2.5.1.49" evidence="7"/>
<keyword evidence="8" id="KW-1185">Reference proteome</keyword>
<organism evidence="7 8">
    <name type="scientific">Alteraurantiacibacter aestuarii</name>
    <dbReference type="NCBI Taxonomy" id="650004"/>
    <lineage>
        <taxon>Bacteria</taxon>
        <taxon>Pseudomonadati</taxon>
        <taxon>Pseudomonadota</taxon>
        <taxon>Alphaproteobacteria</taxon>
        <taxon>Sphingomonadales</taxon>
        <taxon>Erythrobacteraceae</taxon>
        <taxon>Alteraurantiacibacter</taxon>
    </lineage>
</organism>
<evidence type="ECO:0000313" key="8">
    <source>
        <dbReference type="Proteomes" id="UP000435243"/>
    </source>
</evidence>
<sequence>MTNQRLETLTVHAGCEPDPTTKARITPIYQTASYVFDDAEHAAKLFSLQEFGNIYTRIMNPTNAALEGKIAALEGGVGALGVASGHAAQFIAFHTLMEPGCNIVAAKKLYGGSLNQIGNSFQKFGWEARFVDADNLAEVAAAIDENTRVVFVESLANPGGVVTDIAALAKVAHEAGVPLMVDNTMASPALCRPIEHGADIVVHSTTKFLNGHGNSVGGLIVDSGKFDWAASDKFPSLTAPNPSYHGAVLTDALAPVGPIAFIIGCRVLGLRDLGPAMAPQNAFLTLTGMETLALRMERHCSNALALATWLKAHPKVGWVSYAGLPDDPYHALAQQYLGGLGGAVFTFGLKGGFEAGVKLVEGVELFSHLANIGDTRSLIIHPASTTHSQLSAEELVAAGAGPDVVRVSVGIEHIDDIIADLDAGLAKV</sequence>
<dbReference type="PANTHER" id="PTHR43797:SF2">
    <property type="entry name" value="HOMOCYSTEINE_CYSTEINE SYNTHASE"/>
    <property type="match status" value="1"/>
</dbReference>
<dbReference type="OrthoDB" id="9805807at2"/>
<dbReference type="InterPro" id="IPR015422">
    <property type="entry name" value="PyrdxlP-dep_Trfase_small"/>
</dbReference>